<comment type="caution">
    <text evidence="2">The sequence shown here is derived from an EMBL/GenBank/DDBJ whole genome shotgun (WGS) entry which is preliminary data.</text>
</comment>
<name>A0A8J7YK63_9ARCH</name>
<dbReference type="Pfam" id="PF01966">
    <property type="entry name" value="HD"/>
    <property type="match status" value="1"/>
</dbReference>
<dbReference type="Gene3D" id="1.10.3210.10">
    <property type="entry name" value="Hypothetical protein af1432"/>
    <property type="match status" value="1"/>
</dbReference>
<reference evidence="2" key="1">
    <citation type="submission" date="2021-04" db="EMBL/GenBank/DDBJ databases">
        <title>Genomic insights into ecological role and evolution of a novel Thermoplasmata order Candidatus Sysuiplasmatales.</title>
        <authorList>
            <person name="Yuan Y."/>
        </authorList>
    </citation>
    <scope>NUCLEOTIDE SEQUENCE</scope>
    <source>
        <strain evidence="2">YP2-bin.285</strain>
    </source>
</reference>
<dbReference type="Pfam" id="PF19276">
    <property type="entry name" value="HD_assoc_2"/>
    <property type="match status" value="1"/>
</dbReference>
<dbReference type="Proteomes" id="UP000716004">
    <property type="component" value="Unassembled WGS sequence"/>
</dbReference>
<evidence type="ECO:0000259" key="1">
    <source>
        <dbReference type="SMART" id="SM00471"/>
    </source>
</evidence>
<dbReference type="InterPro" id="IPR003607">
    <property type="entry name" value="HD/PDEase_dom"/>
</dbReference>
<dbReference type="SUPFAM" id="SSF109604">
    <property type="entry name" value="HD-domain/PDEase-like"/>
    <property type="match status" value="1"/>
</dbReference>
<sequence>MAERSYTVIHDSVHGSVRMDDSFASILDSPELQRMGHVHQLGLANLVFPGANHTRLEHMLGTYHLASLFSERLRIGGQEKDLLLAAALVHDAGHPPFSHTFEDVLRLRLGINHMELSARIIMGEMDTVPSDERYVLSGSRRICESLESMGLSPKEVAQLVMLEEGTESIPGYLTSLIHGPVDVDQLDYLMRDSHYTGVAQGSVDAARIIETSSLADGVMVVERRGMAAVEGLTVSRILMNSAVYFHRTVRIAEMMLAKAVSMLDRAAFVDVFRDTDASLSERLKANGGYQREVALRLKYRRLFKSSLQLNLERMSPDERKRITVLSAGNRLARMEDELSALAGGEPGSVIIDIAPRDFLARRRRKGKTEVPILDDDGKVRKLTSLSPIARAVQMHPPQSWGLMVACDPAIRPQISRMAYDAIFG</sequence>
<proteinExistence type="predicted"/>
<dbReference type="InterPro" id="IPR045509">
    <property type="entry name" value="HD_assoc_2"/>
</dbReference>
<dbReference type="GO" id="GO:0008832">
    <property type="term" value="F:dGTPase activity"/>
    <property type="evidence" value="ECO:0007669"/>
    <property type="project" value="TreeGrafter"/>
</dbReference>
<dbReference type="CDD" id="cd00077">
    <property type="entry name" value="HDc"/>
    <property type="match status" value="1"/>
</dbReference>
<protein>
    <submittedName>
        <fullName evidence="2">HD domain-containing protein</fullName>
    </submittedName>
</protein>
<feature type="domain" description="HD/PDEase" evidence="1">
    <location>
        <begin position="51"/>
        <end position="198"/>
    </location>
</feature>
<accession>A0A8J7YK63</accession>
<gene>
    <name evidence="2" type="ORF">J9259_05750</name>
</gene>
<organism evidence="2 3">
    <name type="scientific">Candidatus Sysuiplasma superficiale</name>
    <dbReference type="NCBI Taxonomy" id="2823368"/>
    <lineage>
        <taxon>Archaea</taxon>
        <taxon>Methanobacteriati</taxon>
        <taxon>Thermoplasmatota</taxon>
        <taxon>Thermoplasmata</taxon>
        <taxon>Candidatus Sysuiplasmatales</taxon>
        <taxon>Candidatus Sysuiplasmataceae</taxon>
        <taxon>Candidatus Sysuiplasma</taxon>
    </lineage>
</organism>
<dbReference type="InterPro" id="IPR006674">
    <property type="entry name" value="HD_domain"/>
</dbReference>
<dbReference type="EMBL" id="JAGVSJ010000012">
    <property type="protein sequence ID" value="MBX8632004.1"/>
    <property type="molecule type" value="Genomic_DNA"/>
</dbReference>
<dbReference type="InterPro" id="IPR050135">
    <property type="entry name" value="dGTPase-like"/>
</dbReference>
<dbReference type="GO" id="GO:0006203">
    <property type="term" value="P:dGTP catabolic process"/>
    <property type="evidence" value="ECO:0007669"/>
    <property type="project" value="TreeGrafter"/>
</dbReference>
<dbReference type="SMART" id="SM00471">
    <property type="entry name" value="HDc"/>
    <property type="match status" value="1"/>
</dbReference>
<dbReference type="AlphaFoldDB" id="A0A8J7YK63"/>
<dbReference type="PANTHER" id="PTHR11373:SF4">
    <property type="entry name" value="DEOXYNUCLEOSIDE TRIPHOSPHATE TRIPHOSPHOHYDROLASE SAMHD1"/>
    <property type="match status" value="1"/>
</dbReference>
<dbReference type="PANTHER" id="PTHR11373">
    <property type="entry name" value="DEOXYNUCLEOSIDE TRIPHOSPHATE TRIPHOSPHOHYDROLASE"/>
    <property type="match status" value="1"/>
</dbReference>
<evidence type="ECO:0000313" key="2">
    <source>
        <dbReference type="EMBL" id="MBX8632004.1"/>
    </source>
</evidence>
<evidence type="ECO:0000313" key="3">
    <source>
        <dbReference type="Proteomes" id="UP000716004"/>
    </source>
</evidence>